<feature type="transmembrane region" description="Helical" evidence="8">
    <location>
        <begin position="494"/>
        <end position="517"/>
    </location>
</feature>
<feature type="compositionally biased region" description="Basic and acidic residues" evidence="7">
    <location>
        <begin position="1082"/>
        <end position="1092"/>
    </location>
</feature>
<feature type="transmembrane region" description="Helical" evidence="8">
    <location>
        <begin position="605"/>
        <end position="624"/>
    </location>
</feature>
<evidence type="ECO:0000313" key="10">
    <source>
        <dbReference type="EMBL" id="KAJ2907028.1"/>
    </source>
</evidence>
<feature type="region of interest" description="Disordered" evidence="7">
    <location>
        <begin position="974"/>
        <end position="1160"/>
    </location>
</feature>
<proteinExistence type="inferred from homology"/>
<feature type="transmembrane region" description="Helical" evidence="8">
    <location>
        <begin position="77"/>
        <end position="98"/>
    </location>
</feature>
<feature type="transmembrane region" description="Helical" evidence="8">
    <location>
        <begin position="636"/>
        <end position="658"/>
    </location>
</feature>
<dbReference type="EMBL" id="JAKWBI020000005">
    <property type="protein sequence ID" value="KAJ2907028.1"/>
    <property type="molecule type" value="Genomic_DNA"/>
</dbReference>
<evidence type="ECO:0000256" key="1">
    <source>
        <dbReference type="ARBA" id="ARBA00004141"/>
    </source>
</evidence>
<feature type="transmembrane region" description="Helical" evidence="8">
    <location>
        <begin position="465"/>
        <end position="488"/>
    </location>
</feature>
<keyword evidence="11" id="KW-1185">Reference proteome</keyword>
<gene>
    <name evidence="10" type="ORF">MKZ38_008596</name>
</gene>
<protein>
    <recommendedName>
        <fullName evidence="9">ML-like domain-containing protein</fullName>
    </recommendedName>
</protein>
<dbReference type="InterPro" id="IPR032800">
    <property type="entry name" value="TRP_N"/>
</dbReference>
<reference evidence="10" key="1">
    <citation type="submission" date="2022-07" db="EMBL/GenBank/DDBJ databases">
        <title>Draft genome sequence of Zalerion maritima ATCC 34329, a (micro)plastics degrading marine fungus.</title>
        <authorList>
            <person name="Paco A."/>
            <person name="Goncalves M.F.M."/>
            <person name="Rocha-Santos T.A.P."/>
            <person name="Alves A."/>
        </authorList>
    </citation>
    <scope>NUCLEOTIDE SEQUENCE</scope>
    <source>
        <strain evidence="10">ATCC 34329</strain>
    </source>
</reference>
<feature type="compositionally biased region" description="Polar residues" evidence="7">
    <location>
        <begin position="1121"/>
        <end position="1134"/>
    </location>
</feature>
<feature type="region of interest" description="Disordered" evidence="7">
    <location>
        <begin position="773"/>
        <end position="882"/>
    </location>
</feature>
<dbReference type="InterPro" id="IPR010308">
    <property type="entry name" value="TRP_C"/>
</dbReference>
<comment type="similarity">
    <text evidence="2">Belongs to the transient receptor potential (TRP) ion channel family.</text>
</comment>
<feature type="region of interest" description="Disordered" evidence="7">
    <location>
        <begin position="31"/>
        <end position="54"/>
    </location>
</feature>
<keyword evidence="6 8" id="KW-0472">Membrane</keyword>
<dbReference type="GO" id="GO:0055085">
    <property type="term" value="P:transmembrane transport"/>
    <property type="evidence" value="ECO:0007669"/>
    <property type="project" value="TreeGrafter"/>
</dbReference>
<evidence type="ECO:0000259" key="9">
    <source>
        <dbReference type="SMART" id="SM01320"/>
    </source>
</evidence>
<evidence type="ECO:0000256" key="7">
    <source>
        <dbReference type="SAM" id="MobiDB-lite"/>
    </source>
</evidence>
<evidence type="ECO:0000313" key="11">
    <source>
        <dbReference type="Proteomes" id="UP001201980"/>
    </source>
</evidence>
<name>A0AAD5S0I0_9PEZI</name>
<dbReference type="Proteomes" id="UP001201980">
    <property type="component" value="Unassembled WGS sequence"/>
</dbReference>
<sequence length="1218" mass="132228">MQRPSVLDPDGNEGTSSLSKGRYLLAMTSASPLLTPPQPSRCASAPCTPKPSDPPRISSAFEKLCRSSTLRAHGTSFWTLLLLLGCLLSTASAVMIPFDNCLDDSFLYPKSEAERPLQWTPLYVDASYNTTDERHVLFVRVWGNVSGHFYEDEVLPNANSSDWTNPNVTVGKILDDPEPDAEDRLLTTLFSKINILTYEPWHDATRFCQSLTNGTCPLGPVFNESGLELPYDLPSFNLSNAFYSSYALTSLSSTFFVRYAQQTTIGCVSTTVTPDIGDLAWLFKFLPAIVLMFVGFATAFAAILSPWGSTDPFHWTSNYGRDPDLLRLITPGFGDCLQYIQFAVLSGSLTLNYPGFFQPIISQASWSTLMFNQSFVSHDDGWQNVVDGIYVTNGTYGLHKLGQLVGMTDAQDIWAGMIIWVLVTIGGTFILIQSGFAIQWIYRWVSKIPEEDLRKKNIPFSLGNVIRIVFNYFLLPIVALSAFQLVVAGSSPTATVALAVVTLVVIISFAGWLLYFIATTKPRSILFDDLPKVLLYGPLYNTFSDEAAAFALIPVLLVFVRGIAIGAVQPSGVAQLVILAICEVIQIITLHAFRPFHSPTSMNAYHTLFAILRFSAIMLMVAFAPTLGVMEGTRGWIGYAILVIHAVVLIFGFFLNALQTIVEVVARLLGVGGDDDQGQTRGGLSKIFGMRQLQRRVPPRAAGPSRQSQLSSAAMLHSDKVSNQGYPMPNGRVRSESAGSIGQMLIGPHHRSSSVLDSNSIEAYSVPTAPSAFTPTTPGEASTFSFLPSPGAKGTRPPPAAVTMESADPWYRPPRKRKSTLEGGTPGDRSRTSWASDNMIGRRFSRSAGPAAEAAELDGGISRSVTPAPYTHPTIDPAPQTDYSTREIDFYYGVRGQKLNSEGPGRKLGTGPADPTSPMSSAAGWVRSLFGGKIKEKSKGFEVVRSSRMPPAMRAGGGDYDDGGPAGIPVAMNTIRNPGPIDSDDEDDVPKRKKEISIGKKPDALLTEDGTPREDSIDESMVGRSSNAAAPSLPGIDPVGSIHMPSRVQSKASKVPASRQPSKTGSVARSEVPSIPRKSSKRHPDDRYDHSRTPSFNLIPPKDVSDGLPSPYRGYVDDMNRLSSMHSRNDSAGSTRLPFQRTNSQKRFSSGSSAGYTEGFSDVDISFKDDRPGSLGCVSQHSINRVDPDTSRQRELIGATAEVIDSNGRGGGYPYTRR</sequence>
<evidence type="ECO:0000256" key="2">
    <source>
        <dbReference type="ARBA" id="ARBA00010642"/>
    </source>
</evidence>
<keyword evidence="4" id="KW-0732">Signal</keyword>
<dbReference type="Pfam" id="PF06011">
    <property type="entry name" value="TRP"/>
    <property type="match status" value="1"/>
</dbReference>
<dbReference type="AlphaFoldDB" id="A0AAD5S0I0"/>
<keyword evidence="5 8" id="KW-1133">Transmembrane helix</keyword>
<evidence type="ECO:0000256" key="5">
    <source>
        <dbReference type="ARBA" id="ARBA00022989"/>
    </source>
</evidence>
<accession>A0AAD5S0I0</accession>
<dbReference type="Pfam" id="PF14558">
    <property type="entry name" value="TRP_N"/>
    <property type="match status" value="1"/>
</dbReference>
<feature type="region of interest" description="Disordered" evidence="7">
    <location>
        <begin position="897"/>
        <end position="920"/>
    </location>
</feature>
<feature type="transmembrane region" description="Helical" evidence="8">
    <location>
        <begin position="241"/>
        <end position="260"/>
    </location>
</feature>
<dbReference type="GO" id="GO:0016020">
    <property type="term" value="C:membrane"/>
    <property type="evidence" value="ECO:0007669"/>
    <property type="project" value="UniProtKB-SubCell"/>
</dbReference>
<feature type="domain" description="ML-like" evidence="9">
    <location>
        <begin position="91"/>
        <end position="279"/>
    </location>
</feature>
<dbReference type="InterPro" id="IPR040241">
    <property type="entry name" value="TRP_Flc/Pkd2-like"/>
</dbReference>
<evidence type="ECO:0000256" key="4">
    <source>
        <dbReference type="ARBA" id="ARBA00022729"/>
    </source>
</evidence>
<dbReference type="PANTHER" id="PTHR31145">
    <property type="entry name" value="INTEGRAL MEMBRANE PROTEIN (AFU_ORTHOLOGUE AFUA_7G01610)"/>
    <property type="match status" value="1"/>
</dbReference>
<comment type="subcellular location">
    <subcellularLocation>
        <location evidence="1">Membrane</location>
        <topology evidence="1">Multi-pass membrane protein</topology>
    </subcellularLocation>
</comment>
<feature type="transmembrane region" description="Helical" evidence="8">
    <location>
        <begin position="573"/>
        <end position="593"/>
    </location>
</feature>
<keyword evidence="3 8" id="KW-0812">Transmembrane</keyword>
<feature type="compositionally biased region" description="Polar residues" evidence="7">
    <location>
        <begin position="1140"/>
        <end position="1155"/>
    </location>
</feature>
<evidence type="ECO:0000256" key="3">
    <source>
        <dbReference type="ARBA" id="ARBA00022692"/>
    </source>
</evidence>
<evidence type="ECO:0000256" key="8">
    <source>
        <dbReference type="SAM" id="Phobius"/>
    </source>
</evidence>
<feature type="transmembrane region" description="Helical" evidence="8">
    <location>
        <begin position="281"/>
        <end position="304"/>
    </location>
</feature>
<organism evidence="10 11">
    <name type="scientific">Zalerion maritima</name>
    <dbReference type="NCBI Taxonomy" id="339359"/>
    <lineage>
        <taxon>Eukaryota</taxon>
        <taxon>Fungi</taxon>
        <taxon>Dikarya</taxon>
        <taxon>Ascomycota</taxon>
        <taxon>Pezizomycotina</taxon>
        <taxon>Sordariomycetes</taxon>
        <taxon>Lulworthiomycetidae</taxon>
        <taxon>Lulworthiales</taxon>
        <taxon>Lulworthiaceae</taxon>
        <taxon>Zalerion</taxon>
    </lineage>
</organism>
<feature type="transmembrane region" description="Helical" evidence="8">
    <location>
        <begin position="417"/>
        <end position="445"/>
    </location>
</feature>
<dbReference type="SMART" id="SM01320">
    <property type="entry name" value="TRP_N"/>
    <property type="match status" value="1"/>
</dbReference>
<evidence type="ECO:0000256" key="6">
    <source>
        <dbReference type="ARBA" id="ARBA00023136"/>
    </source>
</evidence>
<comment type="caution">
    <text evidence="10">The sequence shown here is derived from an EMBL/GenBank/DDBJ whole genome shotgun (WGS) entry which is preliminary data.</text>
</comment>
<dbReference type="PANTHER" id="PTHR31145:SF6">
    <property type="entry name" value="INTEGRAL MEMBRANE PROTEIN (AFU_ORTHOLOGUE AFUA_7G01610)"/>
    <property type="match status" value="1"/>
</dbReference>